<sequence>MGRLGRCPGERVQLRPFNGVLRGGLLKPRELVSRNRCEVRYVRRIVRRQSHRADFRRNPDATKVFHRSGAVRVGGRVRTGSWFSVENFDAYPTLSEFGREKQTNRATAHNDNVTVQHFSLRSIFFVWLQHNPFSCIYLFNHFHTDNESGAYMQPPDLNFLYVLQTLGEERSVSRAADRLGLTQPAVSHALGKLRILFQDELFVRVGLSMIPTPVGERLIEGAANVLSAVQREIWSANVFDAATTTRTFSVCLSDMGVIVLLPRLLAALREQAPSATLKPIQLPSLELANALQDGEVDLAIGYLGKMGDALHQQPLFRRSLVGIIKGGVTRKKVKLTLEQFIAAKHVVSGTLAISNQLLEKELRRRGARLKVGIAVPYLLAVPSLVATSDFIAAVPDELAELFSLLANVDVFTLPVPLPDLTVQQFWHARFHNDAGHRWFRGVVASTFGSDSSQHRS</sequence>
<name>A0A242MYJ0_CABSO</name>
<evidence type="ECO:0000313" key="6">
    <source>
        <dbReference type="EMBL" id="OTP76465.1"/>
    </source>
</evidence>
<dbReference type="InterPro" id="IPR036388">
    <property type="entry name" value="WH-like_DNA-bd_sf"/>
</dbReference>
<organism evidence="6 7">
    <name type="scientific">Caballeronia sordidicola</name>
    <name type="common">Burkholderia sordidicola</name>
    <dbReference type="NCBI Taxonomy" id="196367"/>
    <lineage>
        <taxon>Bacteria</taxon>
        <taxon>Pseudomonadati</taxon>
        <taxon>Pseudomonadota</taxon>
        <taxon>Betaproteobacteria</taxon>
        <taxon>Burkholderiales</taxon>
        <taxon>Burkholderiaceae</taxon>
        <taxon>Caballeronia</taxon>
    </lineage>
</organism>
<dbReference type="InterPro" id="IPR036390">
    <property type="entry name" value="WH_DNA-bd_sf"/>
</dbReference>
<dbReference type="GO" id="GO:0003677">
    <property type="term" value="F:DNA binding"/>
    <property type="evidence" value="ECO:0007669"/>
    <property type="project" value="UniProtKB-KW"/>
</dbReference>
<dbReference type="Pfam" id="PF00126">
    <property type="entry name" value="HTH_1"/>
    <property type="match status" value="1"/>
</dbReference>
<keyword evidence="2" id="KW-0805">Transcription regulation</keyword>
<dbReference type="GO" id="GO:0003700">
    <property type="term" value="F:DNA-binding transcription factor activity"/>
    <property type="evidence" value="ECO:0007669"/>
    <property type="project" value="InterPro"/>
</dbReference>
<dbReference type="Proteomes" id="UP000194546">
    <property type="component" value="Unassembled WGS sequence"/>
</dbReference>
<keyword evidence="3" id="KW-0238">DNA-binding</keyword>
<dbReference type="EMBL" id="NBTY01000058">
    <property type="protein sequence ID" value="OTP76465.1"/>
    <property type="molecule type" value="Genomic_DNA"/>
</dbReference>
<reference evidence="6 7" key="1">
    <citation type="submission" date="2017-03" db="EMBL/GenBank/DDBJ databases">
        <title>Genome analysis of strain PAMC 26510.</title>
        <authorList>
            <person name="Oh H.-M."/>
            <person name="Yang J.-A."/>
        </authorList>
    </citation>
    <scope>NUCLEOTIDE SEQUENCE [LARGE SCALE GENOMIC DNA]</scope>
    <source>
        <strain evidence="6 7">PAMC 26510</strain>
    </source>
</reference>
<dbReference type="SUPFAM" id="SSF53850">
    <property type="entry name" value="Periplasmic binding protein-like II"/>
    <property type="match status" value="1"/>
</dbReference>
<dbReference type="Gene3D" id="3.40.190.10">
    <property type="entry name" value="Periplasmic binding protein-like II"/>
    <property type="match status" value="2"/>
</dbReference>
<dbReference type="InterPro" id="IPR050389">
    <property type="entry name" value="LysR-type_TF"/>
</dbReference>
<dbReference type="InterPro" id="IPR005119">
    <property type="entry name" value="LysR_subst-bd"/>
</dbReference>
<feature type="domain" description="HTH lysR-type" evidence="5">
    <location>
        <begin position="155"/>
        <end position="212"/>
    </location>
</feature>
<accession>A0A242MYJ0</accession>
<proteinExistence type="inferred from homology"/>
<evidence type="ECO:0000259" key="5">
    <source>
        <dbReference type="PROSITE" id="PS50931"/>
    </source>
</evidence>
<dbReference type="SUPFAM" id="SSF46785">
    <property type="entry name" value="Winged helix' DNA-binding domain"/>
    <property type="match status" value="1"/>
</dbReference>
<evidence type="ECO:0000313" key="7">
    <source>
        <dbReference type="Proteomes" id="UP000194546"/>
    </source>
</evidence>
<dbReference type="PROSITE" id="PS50931">
    <property type="entry name" value="HTH_LYSR"/>
    <property type="match status" value="1"/>
</dbReference>
<dbReference type="PANTHER" id="PTHR30118:SF15">
    <property type="entry name" value="TRANSCRIPTIONAL REGULATORY PROTEIN"/>
    <property type="match status" value="1"/>
</dbReference>
<dbReference type="Gene3D" id="1.10.10.10">
    <property type="entry name" value="Winged helix-like DNA-binding domain superfamily/Winged helix DNA-binding domain"/>
    <property type="match status" value="1"/>
</dbReference>
<dbReference type="AlphaFoldDB" id="A0A242MYJ0"/>
<protein>
    <submittedName>
        <fullName evidence="6">LysR-family transcriptional regulator</fullName>
    </submittedName>
</protein>
<comment type="caution">
    <text evidence="6">The sequence shown here is derived from an EMBL/GenBank/DDBJ whole genome shotgun (WGS) entry which is preliminary data.</text>
</comment>
<evidence type="ECO:0000256" key="3">
    <source>
        <dbReference type="ARBA" id="ARBA00023125"/>
    </source>
</evidence>
<keyword evidence="4" id="KW-0804">Transcription</keyword>
<gene>
    <name evidence="6" type="ORF">PAMC26510_11430</name>
</gene>
<evidence type="ECO:0000256" key="1">
    <source>
        <dbReference type="ARBA" id="ARBA00009437"/>
    </source>
</evidence>
<evidence type="ECO:0000256" key="2">
    <source>
        <dbReference type="ARBA" id="ARBA00023015"/>
    </source>
</evidence>
<comment type="similarity">
    <text evidence="1">Belongs to the LysR transcriptional regulatory family.</text>
</comment>
<dbReference type="PRINTS" id="PR00039">
    <property type="entry name" value="HTHLYSR"/>
</dbReference>
<dbReference type="PANTHER" id="PTHR30118">
    <property type="entry name" value="HTH-TYPE TRANSCRIPTIONAL REGULATOR LEUO-RELATED"/>
    <property type="match status" value="1"/>
</dbReference>
<evidence type="ECO:0000256" key="4">
    <source>
        <dbReference type="ARBA" id="ARBA00023163"/>
    </source>
</evidence>
<dbReference type="Pfam" id="PF03466">
    <property type="entry name" value="LysR_substrate"/>
    <property type="match status" value="1"/>
</dbReference>
<dbReference type="InterPro" id="IPR000847">
    <property type="entry name" value="LysR_HTH_N"/>
</dbReference>